<dbReference type="Pfam" id="PF12887">
    <property type="entry name" value="SICA_alpha"/>
    <property type="match status" value="1"/>
</dbReference>
<feature type="compositionally biased region" description="Low complexity" evidence="1">
    <location>
        <begin position="409"/>
        <end position="427"/>
    </location>
</feature>
<name>A0A0D9QDB7_PLAFR</name>
<feature type="domain" description="Schizont-infected cell agglutination extracellular alpha" evidence="3">
    <location>
        <begin position="10"/>
        <end position="151"/>
    </location>
</feature>
<accession>A0A0D9QDB7</accession>
<feature type="transmembrane region" description="Helical" evidence="2">
    <location>
        <begin position="485"/>
        <end position="507"/>
    </location>
</feature>
<evidence type="ECO:0000256" key="2">
    <source>
        <dbReference type="SAM" id="Phobius"/>
    </source>
</evidence>
<feature type="region of interest" description="Disordered" evidence="1">
    <location>
        <begin position="246"/>
        <end position="437"/>
    </location>
</feature>
<feature type="compositionally biased region" description="Polar residues" evidence="1">
    <location>
        <begin position="177"/>
        <end position="191"/>
    </location>
</feature>
<dbReference type="RefSeq" id="XP_012338433.1">
    <property type="nucleotide sequence ID" value="XM_012483010.1"/>
</dbReference>
<keyword evidence="2" id="KW-1133">Transmembrane helix</keyword>
<sequence>MIWNDTRQLFDVLKHQWKIEDKLTKDTCAALYPAKSARINTLQRKVCQRVMNVFLFMDGIHWDGKKWEQRRIFKHEEVLEDYLRCMLGNVAIVELFGQNCAHADIVKDVSTAMSGLRMSFQQVDNSKKCEHIHYNDLRVGSKLVGLTMAKWMQELRTEGSISTERGSAKGGVCPGSKGQQGTRRTDASQASVPVAGVLKREDQEQLKTFINKAKDLKEQDTKDLLQEVLEQGGELQAIENILDKVKDGQWQRENKTTKNSRSKTPHENAHSPGETQATSSSSGSSSTTTSTSPGTSATGNTAKGKDKDRAGGSSEDTKTQNPAGAAGSQGTGKAASQAPSQPPGSQPAGAPVGRTDTTAAGGAGQGPGPGQQPPPPAPPPSQIPAQASPSGTRVGGEPCAGVAAGGGRARSSSSSPSSSSSSASEPGCTGTGNKGDALGIDLDLGKYRRGLEGSYGPGIKPESPVGDSKPAIDDSIPPIFTAKDIFLSSPVLMFFASVTSLILLFFLGKVSILTQHTTHKYNRVQNGRTTVSGHIPHPASPWPHVPTTNNRET</sequence>
<dbReference type="VEuPathDB" id="PlasmoDB:AK88_05408"/>
<proteinExistence type="predicted"/>
<protein>
    <recommendedName>
        <fullName evidence="3">Schizont-infected cell agglutination extracellular alpha domain-containing protein</fullName>
    </recommendedName>
</protein>
<feature type="compositionally biased region" description="Low complexity" evidence="1">
    <location>
        <begin position="275"/>
        <end position="302"/>
    </location>
</feature>
<gene>
    <name evidence="4" type="ORF">AK88_05408</name>
</gene>
<feature type="compositionally biased region" description="Basic and acidic residues" evidence="1">
    <location>
        <begin position="246"/>
        <end position="256"/>
    </location>
</feature>
<feature type="compositionally biased region" description="Pro residues" evidence="1">
    <location>
        <begin position="370"/>
        <end position="382"/>
    </location>
</feature>
<dbReference type="GeneID" id="24270722"/>
<keyword evidence="2" id="KW-0472">Membrane</keyword>
<reference evidence="4 5" key="1">
    <citation type="submission" date="2014-03" db="EMBL/GenBank/DDBJ databases">
        <title>The Genome Sequence of Plasmodium fragile nilgiri.</title>
        <authorList>
            <consortium name="The Broad Institute Genomics Platform"/>
            <consortium name="The Broad Institute Genome Sequencing Center for Infectious Disease"/>
            <person name="Neafsey D."/>
            <person name="Duraisingh M."/>
            <person name="Young S.K."/>
            <person name="Zeng Q."/>
            <person name="Gargeya S."/>
            <person name="Abouelleil A."/>
            <person name="Alvarado L."/>
            <person name="Chapman S.B."/>
            <person name="Gainer-Dewar J."/>
            <person name="Goldberg J."/>
            <person name="Griggs A."/>
            <person name="Gujja S."/>
            <person name="Hansen M."/>
            <person name="Howarth C."/>
            <person name="Imamovic A."/>
            <person name="Larimer J."/>
            <person name="Pearson M."/>
            <person name="Poon T.W."/>
            <person name="Priest M."/>
            <person name="Roberts A."/>
            <person name="Saif S."/>
            <person name="Shea T."/>
            <person name="Sykes S."/>
            <person name="Wortman J."/>
            <person name="Nusbaum C."/>
            <person name="Birren B."/>
        </authorList>
    </citation>
    <scope>NUCLEOTIDE SEQUENCE [LARGE SCALE GENOMIC DNA]</scope>
    <source>
        <strain evidence="5">nilgiri</strain>
    </source>
</reference>
<evidence type="ECO:0000313" key="5">
    <source>
        <dbReference type="Proteomes" id="UP000054561"/>
    </source>
</evidence>
<feature type="region of interest" description="Disordered" evidence="1">
    <location>
        <begin position="160"/>
        <end position="194"/>
    </location>
</feature>
<evidence type="ECO:0000256" key="1">
    <source>
        <dbReference type="SAM" id="MobiDB-lite"/>
    </source>
</evidence>
<dbReference type="EMBL" id="KQ001768">
    <property type="protein sequence ID" value="KJP84969.1"/>
    <property type="molecule type" value="Genomic_DNA"/>
</dbReference>
<dbReference type="Proteomes" id="UP000054561">
    <property type="component" value="Unassembled WGS sequence"/>
</dbReference>
<dbReference type="InterPro" id="IPR024290">
    <property type="entry name" value="SICA_extracell_a"/>
</dbReference>
<dbReference type="AlphaFoldDB" id="A0A0D9QDB7"/>
<feature type="region of interest" description="Disordered" evidence="1">
    <location>
        <begin position="531"/>
        <end position="553"/>
    </location>
</feature>
<evidence type="ECO:0000259" key="3">
    <source>
        <dbReference type="Pfam" id="PF12887"/>
    </source>
</evidence>
<keyword evidence="5" id="KW-1185">Reference proteome</keyword>
<dbReference type="OrthoDB" id="389533at2759"/>
<feature type="compositionally biased region" description="Basic and acidic residues" evidence="1">
    <location>
        <begin position="303"/>
        <end position="318"/>
    </location>
</feature>
<keyword evidence="2" id="KW-0812">Transmembrane</keyword>
<organism evidence="4 5">
    <name type="scientific">Plasmodium fragile</name>
    <dbReference type="NCBI Taxonomy" id="5857"/>
    <lineage>
        <taxon>Eukaryota</taxon>
        <taxon>Sar</taxon>
        <taxon>Alveolata</taxon>
        <taxon>Apicomplexa</taxon>
        <taxon>Aconoidasida</taxon>
        <taxon>Haemosporida</taxon>
        <taxon>Plasmodiidae</taxon>
        <taxon>Plasmodium</taxon>
        <taxon>Plasmodium (Plasmodium)</taxon>
    </lineage>
</organism>
<evidence type="ECO:0000313" key="4">
    <source>
        <dbReference type="EMBL" id="KJP84969.1"/>
    </source>
</evidence>